<keyword evidence="1" id="KW-0732">Signal</keyword>
<evidence type="ECO:0000256" key="1">
    <source>
        <dbReference type="SAM" id="SignalP"/>
    </source>
</evidence>
<feature type="chain" id="PRO_5046993112" evidence="1">
    <location>
        <begin position="23"/>
        <end position="476"/>
    </location>
</feature>
<comment type="caution">
    <text evidence="2">The sequence shown here is derived from an EMBL/GenBank/DDBJ whole genome shotgun (WGS) entry which is preliminary data.</text>
</comment>
<dbReference type="PROSITE" id="PS51257">
    <property type="entry name" value="PROKAR_LIPOPROTEIN"/>
    <property type="match status" value="1"/>
</dbReference>
<sequence length="476" mass="52794">MNNIYRLLSTFVVLVLLLGACTDDFEETNTDPNQPIVVPAENLFTQAQFALADRMWGRAMNFEFAMLMVQHFSQNEYAEDSRYNQNPSTFNVSWQSFYASGLNDLAEAKTLTENNETISEAVRNNRLAQIAILRVWAFQMVTDIWGDVPYSQALQPEEFPNPVYDSQQSIYSGLISEINGAIARITPDEAGFGNGDIIYGGDMALWGRFANSVKLRIGMRMADVASSEASTIVSEALSSSLGVISSNAQNAEFVFNSDQRIANPFYVDAITRDDFAISAELAIAMADKDDPRLAEYAMPNPNGEIVGLPYGLTDAASFQLKPMTSRPHDQIKEATAPAILMSYAEVEFFRAEAIERNFVSGSAESAFNNAVTASFNQWGLSDALAGQYLADNSYDAANWEESIGYEKWVALYTQGIEAWAEQRRLDEPELELPADAVTSFIPVRAFYPAVEAEANAENLSAIGFNNMEENVWWDVQ</sequence>
<evidence type="ECO:0000313" key="3">
    <source>
        <dbReference type="Proteomes" id="UP000798808"/>
    </source>
</evidence>
<dbReference type="Gene3D" id="1.25.40.390">
    <property type="match status" value="1"/>
</dbReference>
<reference evidence="2 3" key="1">
    <citation type="submission" date="2019-02" db="EMBL/GenBank/DDBJ databases">
        <authorList>
            <person name="Goldberg S.R."/>
            <person name="Haltli B.A."/>
            <person name="Correa H."/>
            <person name="Russell K.G."/>
        </authorList>
    </citation>
    <scope>NUCLEOTIDE SEQUENCE [LARGE SCALE GENOMIC DNA]</scope>
    <source>
        <strain evidence="2 3">JCM 16186</strain>
    </source>
</reference>
<dbReference type="Pfam" id="PF12771">
    <property type="entry name" value="SusD-like_2"/>
    <property type="match status" value="1"/>
</dbReference>
<gene>
    <name evidence="2" type="ORF">E1163_23405</name>
</gene>
<dbReference type="InterPro" id="IPR011990">
    <property type="entry name" value="TPR-like_helical_dom_sf"/>
</dbReference>
<dbReference type="EMBL" id="SMLW01000647">
    <property type="protein sequence ID" value="MTI27924.1"/>
    <property type="molecule type" value="Genomic_DNA"/>
</dbReference>
<proteinExistence type="predicted"/>
<evidence type="ECO:0000313" key="2">
    <source>
        <dbReference type="EMBL" id="MTI27924.1"/>
    </source>
</evidence>
<protein>
    <submittedName>
        <fullName evidence="2">SusD/RagB family nutrient-binding outer membrane lipoprotein</fullName>
    </submittedName>
</protein>
<organism evidence="2 3">
    <name type="scientific">Fulvivirga kasyanovii</name>
    <dbReference type="NCBI Taxonomy" id="396812"/>
    <lineage>
        <taxon>Bacteria</taxon>
        <taxon>Pseudomonadati</taxon>
        <taxon>Bacteroidota</taxon>
        <taxon>Cytophagia</taxon>
        <taxon>Cytophagales</taxon>
        <taxon>Fulvivirgaceae</taxon>
        <taxon>Fulvivirga</taxon>
    </lineage>
</organism>
<dbReference type="SUPFAM" id="SSF48452">
    <property type="entry name" value="TPR-like"/>
    <property type="match status" value="1"/>
</dbReference>
<keyword evidence="3" id="KW-1185">Reference proteome</keyword>
<accession>A0ABW9RUM4</accession>
<dbReference type="Proteomes" id="UP000798808">
    <property type="component" value="Unassembled WGS sequence"/>
</dbReference>
<dbReference type="RefSeq" id="WP_155174943.1">
    <property type="nucleotide sequence ID" value="NZ_BAAAFL010000012.1"/>
</dbReference>
<dbReference type="InterPro" id="IPR041662">
    <property type="entry name" value="SusD-like_2"/>
</dbReference>
<name>A0ABW9RUM4_9BACT</name>
<feature type="signal peptide" evidence="1">
    <location>
        <begin position="1"/>
        <end position="22"/>
    </location>
</feature>
<keyword evidence="2" id="KW-0449">Lipoprotein</keyword>